<reference evidence="7" key="1">
    <citation type="submission" date="2025-08" db="UniProtKB">
        <authorList>
            <consortium name="RefSeq"/>
        </authorList>
    </citation>
    <scope>IDENTIFICATION</scope>
</reference>
<dbReference type="PANTHER" id="PTHR10903:SF170">
    <property type="entry name" value="GTPASE IMAP FAMILY MEMBER 7"/>
    <property type="match status" value="1"/>
</dbReference>
<evidence type="ECO:0000256" key="4">
    <source>
        <dbReference type="SAM" id="MobiDB-lite"/>
    </source>
</evidence>
<dbReference type="SUPFAM" id="SSF52540">
    <property type="entry name" value="P-loop containing nucleoside triphosphate hydrolases"/>
    <property type="match status" value="1"/>
</dbReference>
<feature type="domain" description="AIG1-type G" evidence="5">
    <location>
        <begin position="8"/>
        <end position="206"/>
    </location>
</feature>
<dbReference type="Gene3D" id="3.40.50.300">
    <property type="entry name" value="P-loop containing nucleotide triphosphate hydrolases"/>
    <property type="match status" value="1"/>
</dbReference>
<dbReference type="GeneID" id="105907885"/>
<keyword evidence="3" id="KW-0342">GTP-binding</keyword>
<dbReference type="Pfam" id="PF04548">
    <property type="entry name" value="AIG1"/>
    <property type="match status" value="1"/>
</dbReference>
<dbReference type="AlphaFoldDB" id="A0A6P8F1H1"/>
<gene>
    <name evidence="7" type="primary">LOC105907885</name>
</gene>
<protein>
    <submittedName>
        <fullName evidence="7">GTPase IMAP family member 7-like</fullName>
    </submittedName>
</protein>
<comment type="similarity">
    <text evidence="1">Belongs to the TRAFAC class TrmE-Era-EngA-EngB-Septin-like GTPase superfamily. AIG1/Toc34/Toc159-like paraseptin GTPase family. IAN subfamily.</text>
</comment>
<organism evidence="6 7">
    <name type="scientific">Clupea harengus</name>
    <name type="common">Atlantic herring</name>
    <dbReference type="NCBI Taxonomy" id="7950"/>
    <lineage>
        <taxon>Eukaryota</taxon>
        <taxon>Metazoa</taxon>
        <taxon>Chordata</taxon>
        <taxon>Craniata</taxon>
        <taxon>Vertebrata</taxon>
        <taxon>Euteleostomi</taxon>
        <taxon>Actinopterygii</taxon>
        <taxon>Neopterygii</taxon>
        <taxon>Teleostei</taxon>
        <taxon>Clupei</taxon>
        <taxon>Clupeiformes</taxon>
        <taxon>Clupeoidei</taxon>
        <taxon>Clupeidae</taxon>
        <taxon>Clupea</taxon>
    </lineage>
</organism>
<feature type="region of interest" description="Disordered" evidence="4">
    <location>
        <begin position="211"/>
        <end position="231"/>
    </location>
</feature>
<keyword evidence="2" id="KW-0547">Nucleotide-binding</keyword>
<dbReference type="InterPro" id="IPR027417">
    <property type="entry name" value="P-loop_NTPase"/>
</dbReference>
<evidence type="ECO:0000313" key="6">
    <source>
        <dbReference type="Proteomes" id="UP000515152"/>
    </source>
</evidence>
<accession>A0A6P8F1H1</accession>
<keyword evidence="6" id="KW-1185">Reference proteome</keyword>
<dbReference type="KEGG" id="char:105907885"/>
<name>A0A6P8F1H1_CLUHA</name>
<evidence type="ECO:0000256" key="3">
    <source>
        <dbReference type="ARBA" id="ARBA00023134"/>
    </source>
</evidence>
<dbReference type="OrthoDB" id="8954335at2759"/>
<evidence type="ECO:0000256" key="2">
    <source>
        <dbReference type="ARBA" id="ARBA00022741"/>
    </source>
</evidence>
<dbReference type="RefSeq" id="XP_031418086.1">
    <property type="nucleotide sequence ID" value="XM_031562226.1"/>
</dbReference>
<dbReference type="InterPro" id="IPR006703">
    <property type="entry name" value="G_AIG1"/>
</dbReference>
<dbReference type="PANTHER" id="PTHR10903">
    <property type="entry name" value="GTPASE, IMAP FAMILY MEMBER-RELATED"/>
    <property type="match status" value="1"/>
</dbReference>
<dbReference type="FunFam" id="3.40.50.300:FF:000366">
    <property type="entry name" value="GTPase, IMAP family member 2"/>
    <property type="match status" value="1"/>
</dbReference>
<dbReference type="Proteomes" id="UP000515152">
    <property type="component" value="Chromosome 24"/>
</dbReference>
<dbReference type="GO" id="GO:0005525">
    <property type="term" value="F:GTP binding"/>
    <property type="evidence" value="ECO:0007669"/>
    <property type="project" value="UniProtKB-KW"/>
</dbReference>
<dbReference type="InterPro" id="IPR045058">
    <property type="entry name" value="GIMA/IAN/Toc"/>
</dbReference>
<dbReference type="PROSITE" id="PS51720">
    <property type="entry name" value="G_AIG1"/>
    <property type="match status" value="1"/>
</dbReference>
<dbReference type="CDD" id="cd01852">
    <property type="entry name" value="AIG1"/>
    <property type="match status" value="1"/>
</dbReference>
<evidence type="ECO:0000256" key="1">
    <source>
        <dbReference type="ARBA" id="ARBA00008535"/>
    </source>
</evidence>
<evidence type="ECO:0000313" key="7">
    <source>
        <dbReference type="RefSeq" id="XP_031418086.1"/>
    </source>
</evidence>
<proteinExistence type="inferred from homology"/>
<evidence type="ECO:0000259" key="5">
    <source>
        <dbReference type="PROSITE" id="PS51720"/>
    </source>
</evidence>
<sequence>MFKYVYTDSTLRIVLVGHTGAGKSASGNTILADKAFKVECSSNAVTKFGEKKQGKVENKDVLVIDTPGINDTEMTQEKLKSEIGRCIEMCAPGPHALLLVIRFNRFTMEQQAAVKWIQENFGEGALKYTIVLFTGKEELDGKSVEKFISENPCLQKLVKKCGDRYHAFNNNDISSLQVRELFSKIENMMKINHADCYTKEMYKSTHDLIARREKERKEKKNKRDRETEKEKEKAVLWKGVGAVAGALAGTATGAVIGSVAGPYFGGATVVVQVGAKAMTAATAATAGSATLGAGAGGLAGYGRGPKIRQLYNGLHNGVLNLVNDNSAEKEKTDYEM</sequence>